<evidence type="ECO:0000313" key="11">
    <source>
        <dbReference type="Proteomes" id="UP000231638"/>
    </source>
</evidence>
<feature type="binding site" evidence="8">
    <location>
        <position position="17"/>
    </location>
    <ligand>
        <name>Fe cation</name>
        <dbReference type="ChEBI" id="CHEBI:24875"/>
        <label>1</label>
    </ligand>
</feature>
<dbReference type="STRING" id="366522.GCA_001548055_01582"/>
<dbReference type="PANTHER" id="PTHR30295">
    <property type="entry name" value="BACTERIOFERRITIN"/>
    <property type="match status" value="1"/>
</dbReference>
<comment type="catalytic activity">
    <reaction evidence="7">
        <text>4 Fe(2+) + O2 + 4 H(+) = 4 Fe(3+) + 2 H2O</text>
        <dbReference type="Rhea" id="RHEA:11148"/>
        <dbReference type="ChEBI" id="CHEBI:15377"/>
        <dbReference type="ChEBI" id="CHEBI:15378"/>
        <dbReference type="ChEBI" id="CHEBI:15379"/>
        <dbReference type="ChEBI" id="CHEBI:29033"/>
        <dbReference type="ChEBI" id="CHEBI:29034"/>
        <dbReference type="EC" id="1.16.3.1"/>
    </reaction>
</comment>
<feature type="binding site" evidence="8">
    <location>
        <position position="50"/>
    </location>
    <ligand>
        <name>Fe cation</name>
        <dbReference type="ChEBI" id="CHEBI:24875"/>
        <label>1</label>
    </ligand>
</feature>
<dbReference type="GO" id="GO:0005829">
    <property type="term" value="C:cytosol"/>
    <property type="evidence" value="ECO:0007669"/>
    <property type="project" value="TreeGrafter"/>
</dbReference>
<name>A0A2D3WKR8_9BACT</name>
<evidence type="ECO:0000256" key="1">
    <source>
        <dbReference type="ARBA" id="ARBA00004496"/>
    </source>
</evidence>
<sequence length="173" mass="19787">MKRDKSIELLNRAIADELATVHQYMFFHFHCDDQGYDLLSTLFKRIAIAEMLHIERLADRVLFLKGTIEMKAAQEVQQITDVKAMLEFARQGEDDAVTMYNQFAIECGNNADSVTKKLFEELVLDEEGHYAEYDDEMDNMLKFGEQYLVLQSMERSKKKATMAAAAATTAEPA</sequence>
<feature type="binding site" evidence="8">
    <location>
        <position position="126"/>
    </location>
    <ligand>
        <name>Fe cation</name>
        <dbReference type="ChEBI" id="CHEBI:24875"/>
        <label>2</label>
    </ligand>
</feature>
<feature type="domain" description="Ferritin-like diiron" evidence="9">
    <location>
        <begin position="1"/>
        <end position="144"/>
    </location>
</feature>
<feature type="binding site" evidence="8">
    <location>
        <position position="53"/>
    </location>
    <ligand>
        <name>Fe cation</name>
        <dbReference type="ChEBI" id="CHEBI:24875"/>
        <label>1</label>
    </ligand>
</feature>
<organism evidence="10 11">
    <name type="scientific">Sulfurospirillum cavolei</name>
    <dbReference type="NCBI Taxonomy" id="366522"/>
    <lineage>
        <taxon>Bacteria</taxon>
        <taxon>Pseudomonadati</taxon>
        <taxon>Campylobacterota</taxon>
        <taxon>Epsilonproteobacteria</taxon>
        <taxon>Campylobacterales</taxon>
        <taxon>Sulfurospirillaceae</taxon>
        <taxon>Sulfurospirillum</taxon>
    </lineage>
</organism>
<evidence type="ECO:0000256" key="5">
    <source>
        <dbReference type="ARBA" id="ARBA00022723"/>
    </source>
</evidence>
<dbReference type="InterPro" id="IPR002024">
    <property type="entry name" value="Bacterioferritin"/>
</dbReference>
<feature type="binding site" evidence="8">
    <location>
        <position position="50"/>
    </location>
    <ligand>
        <name>Fe cation</name>
        <dbReference type="ChEBI" id="CHEBI:24875"/>
        <label>2</label>
    </ligand>
</feature>
<comment type="caution">
    <text evidence="10">The sequence shown here is derived from an EMBL/GenBank/DDBJ whole genome shotgun (WGS) entry which is preliminary data.</text>
</comment>
<evidence type="ECO:0000256" key="4">
    <source>
        <dbReference type="ARBA" id="ARBA00022617"/>
    </source>
</evidence>
<keyword evidence="3 7" id="KW-0409">Iron storage</keyword>
<comment type="function">
    <text evidence="7">Iron-storage protein, whose ferroxidase center binds Fe(2+), oxidizes it using dioxygen to Fe(3+), and participates in the subsequent Fe(3+) oxide mineral core formation within the central cavity of the BFR protein shell.</text>
</comment>
<dbReference type="RefSeq" id="WP_039674661.1">
    <property type="nucleotide sequence ID" value="NZ_CAXYUJ010000024.1"/>
</dbReference>
<proteinExistence type="inferred from homology"/>
<dbReference type="GO" id="GO:0020037">
    <property type="term" value="F:heme binding"/>
    <property type="evidence" value="ECO:0007669"/>
    <property type="project" value="TreeGrafter"/>
</dbReference>
<evidence type="ECO:0000256" key="7">
    <source>
        <dbReference type="PIRNR" id="PIRNR002560"/>
    </source>
</evidence>
<feature type="binding site" evidence="8">
    <location>
        <position position="129"/>
    </location>
    <ligand>
        <name>Fe cation</name>
        <dbReference type="ChEBI" id="CHEBI:24875"/>
        <label>2</label>
    </ligand>
</feature>
<comment type="similarity">
    <text evidence="2 7">Belongs to the bacterioferritin family.</text>
</comment>
<feature type="binding site" description="axial binding residue" evidence="8">
    <location>
        <position position="51"/>
    </location>
    <ligand>
        <name>heme b</name>
        <dbReference type="ChEBI" id="CHEBI:60344"/>
        <note>ligand shared between dimeric partners</note>
    </ligand>
    <ligandPart>
        <name>Fe</name>
        <dbReference type="ChEBI" id="CHEBI:18248"/>
    </ligandPart>
</feature>
<dbReference type="EC" id="1.16.3.1" evidence="7"/>
<accession>A0A2D3WKR8</accession>
<evidence type="ECO:0000256" key="6">
    <source>
        <dbReference type="ARBA" id="ARBA00023004"/>
    </source>
</evidence>
<reference evidence="10 11" key="1">
    <citation type="journal article" date="2017" name="Front. Microbiol.">
        <title>Comparative Genomic Analysis of the Class Epsilonproteobacteria and Proposed Reclassification to Epsilonbacteraeota (phyl. nov.).</title>
        <authorList>
            <person name="Waite D.W."/>
            <person name="Vanwonterghem I."/>
            <person name="Rinke C."/>
            <person name="Parks D.H."/>
            <person name="Zhang Y."/>
            <person name="Takai K."/>
            <person name="Sievert S.M."/>
            <person name="Simon J."/>
            <person name="Campbell B.J."/>
            <person name="Hanson T.E."/>
            <person name="Woyke T."/>
            <person name="Klotz M.G."/>
            <person name="Hugenholtz P."/>
        </authorList>
    </citation>
    <scope>NUCLEOTIDE SEQUENCE [LARGE SCALE GENOMIC DNA]</scope>
    <source>
        <strain evidence="10">UBA11420</strain>
    </source>
</reference>
<dbReference type="PROSITE" id="PS50905">
    <property type="entry name" value="FERRITIN_LIKE"/>
    <property type="match status" value="1"/>
</dbReference>
<keyword evidence="6 7" id="KW-0408">Iron</keyword>
<evidence type="ECO:0000256" key="3">
    <source>
        <dbReference type="ARBA" id="ARBA00022434"/>
    </source>
</evidence>
<dbReference type="InterPro" id="IPR012347">
    <property type="entry name" value="Ferritin-like"/>
</dbReference>
<gene>
    <name evidence="10" type="ORF">CFH80_01160</name>
</gene>
<dbReference type="PANTHER" id="PTHR30295:SF0">
    <property type="entry name" value="BACTERIOFERRITIN"/>
    <property type="match status" value="1"/>
</dbReference>
<keyword evidence="4" id="KW-0349">Heme</keyword>
<feature type="binding site" evidence="8">
    <location>
        <position position="126"/>
    </location>
    <ligand>
        <name>Fe cation</name>
        <dbReference type="ChEBI" id="CHEBI:24875"/>
        <label>1</label>
    </ligand>
</feature>
<dbReference type="AlphaFoldDB" id="A0A2D3WKR8"/>
<dbReference type="PRINTS" id="PR00601">
    <property type="entry name" value="BACFERRITIN"/>
</dbReference>
<keyword evidence="5 7" id="KW-0479">Metal-binding</keyword>
<feature type="binding site" evidence="8">
    <location>
        <position position="93"/>
    </location>
    <ligand>
        <name>Fe cation</name>
        <dbReference type="ChEBI" id="CHEBI:24875"/>
        <label>2</label>
    </ligand>
</feature>
<dbReference type="GO" id="GO:0006826">
    <property type="term" value="P:iron ion transport"/>
    <property type="evidence" value="ECO:0007669"/>
    <property type="project" value="InterPro"/>
</dbReference>
<dbReference type="GO" id="GO:0004322">
    <property type="term" value="F:ferroxidase activity"/>
    <property type="evidence" value="ECO:0007669"/>
    <property type="project" value="UniProtKB-EC"/>
</dbReference>
<dbReference type="SUPFAM" id="SSF47240">
    <property type="entry name" value="Ferritin-like"/>
    <property type="match status" value="1"/>
</dbReference>
<dbReference type="EMBL" id="DLUG01000038">
    <property type="protein sequence ID" value="DAB37133.1"/>
    <property type="molecule type" value="Genomic_DNA"/>
</dbReference>
<comment type="subcellular location">
    <subcellularLocation>
        <location evidence="1">Cytoplasm</location>
    </subcellularLocation>
</comment>
<dbReference type="Gene3D" id="1.20.1260.10">
    <property type="match status" value="1"/>
</dbReference>
<evidence type="ECO:0000313" key="10">
    <source>
        <dbReference type="EMBL" id="DAB37133.1"/>
    </source>
</evidence>
<dbReference type="PIRSF" id="PIRSF002560">
    <property type="entry name" value="Bacterioferritin"/>
    <property type="match status" value="1"/>
</dbReference>
<dbReference type="GO" id="GO:0006879">
    <property type="term" value="P:intracellular iron ion homeostasis"/>
    <property type="evidence" value="ECO:0007669"/>
    <property type="project" value="UniProtKB-KW"/>
</dbReference>
<evidence type="ECO:0000256" key="8">
    <source>
        <dbReference type="PIRSR" id="PIRSR002560-1"/>
    </source>
</evidence>
<dbReference type="InterPro" id="IPR008331">
    <property type="entry name" value="Ferritin_DPS_dom"/>
</dbReference>
<evidence type="ECO:0000259" key="9">
    <source>
        <dbReference type="PROSITE" id="PS50905"/>
    </source>
</evidence>
<evidence type="ECO:0000256" key="2">
    <source>
        <dbReference type="ARBA" id="ARBA00008093"/>
    </source>
</evidence>
<dbReference type="InterPro" id="IPR009040">
    <property type="entry name" value="Ferritin-like_diiron"/>
</dbReference>
<dbReference type="GO" id="GO:0008199">
    <property type="term" value="F:ferric iron binding"/>
    <property type="evidence" value="ECO:0007669"/>
    <property type="project" value="InterPro"/>
</dbReference>
<protein>
    <recommendedName>
        <fullName evidence="7">Bacterioferritin</fullName>
        <ecNumber evidence="7">1.16.3.1</ecNumber>
    </recommendedName>
</protein>
<dbReference type="Proteomes" id="UP000231638">
    <property type="component" value="Unassembled WGS sequence"/>
</dbReference>
<dbReference type="Pfam" id="PF00210">
    <property type="entry name" value="Ferritin"/>
    <property type="match status" value="1"/>
</dbReference>
<dbReference type="InterPro" id="IPR009078">
    <property type="entry name" value="Ferritin-like_SF"/>
</dbReference>